<organism evidence="1 2">
    <name type="scientific">Cinchona calisaya</name>
    <dbReference type="NCBI Taxonomy" id="153742"/>
    <lineage>
        <taxon>Eukaryota</taxon>
        <taxon>Viridiplantae</taxon>
        <taxon>Streptophyta</taxon>
        <taxon>Embryophyta</taxon>
        <taxon>Tracheophyta</taxon>
        <taxon>Spermatophyta</taxon>
        <taxon>Magnoliopsida</taxon>
        <taxon>eudicotyledons</taxon>
        <taxon>Gunneridae</taxon>
        <taxon>Pentapetalae</taxon>
        <taxon>asterids</taxon>
        <taxon>lamiids</taxon>
        <taxon>Gentianales</taxon>
        <taxon>Rubiaceae</taxon>
        <taxon>Cinchonoideae</taxon>
        <taxon>Cinchoneae</taxon>
        <taxon>Cinchona</taxon>
    </lineage>
</organism>
<accession>A0ABD2XTT8</accession>
<dbReference type="Gene3D" id="3.60.10.10">
    <property type="entry name" value="Endonuclease/exonuclease/phosphatase"/>
    <property type="match status" value="1"/>
</dbReference>
<dbReference type="PANTHER" id="PTHR35218">
    <property type="entry name" value="RNASE H DOMAIN-CONTAINING PROTEIN"/>
    <property type="match status" value="1"/>
</dbReference>
<reference evidence="1 2" key="1">
    <citation type="submission" date="2024-11" db="EMBL/GenBank/DDBJ databases">
        <title>A near-complete genome assembly of Cinchona calisaya.</title>
        <authorList>
            <person name="Lian D.C."/>
            <person name="Zhao X.W."/>
            <person name="Wei L."/>
        </authorList>
    </citation>
    <scope>NUCLEOTIDE SEQUENCE [LARGE SCALE GENOMIC DNA]</scope>
    <source>
        <tissue evidence="1">Nenye</tissue>
    </source>
</reference>
<protein>
    <recommendedName>
        <fullName evidence="3">Endonuclease/exonuclease/phosphatase</fullName>
    </recommendedName>
</protein>
<sequence>MESMPSKMGEDKPFWTPKFPMRVMVWNCQGVGSPLTVPQLNENVLLLFQDIIFLCEMKNKKVLDTVKKKINFEKTFVVDANRRAGGMAAFWNSSIPIKSILATSFTIELEIEDNARGFNWWLVGLYASSENSIRKQQWNVLQRRKVLWVDHWILAGTLMTLGAIRRNREEGSGISSLSTISITSSTTTIWLK</sequence>
<gene>
    <name evidence="1" type="ORF">ACH5RR_041494</name>
</gene>
<dbReference type="InterPro" id="IPR036691">
    <property type="entry name" value="Endo/exonu/phosph_ase_sf"/>
</dbReference>
<dbReference type="SUPFAM" id="SSF56219">
    <property type="entry name" value="DNase I-like"/>
    <property type="match status" value="1"/>
</dbReference>
<dbReference type="Proteomes" id="UP001630127">
    <property type="component" value="Unassembled WGS sequence"/>
</dbReference>
<evidence type="ECO:0000313" key="2">
    <source>
        <dbReference type="Proteomes" id="UP001630127"/>
    </source>
</evidence>
<dbReference type="AlphaFoldDB" id="A0ABD2XTT8"/>
<comment type="caution">
    <text evidence="1">The sequence shown here is derived from an EMBL/GenBank/DDBJ whole genome shotgun (WGS) entry which is preliminary data.</text>
</comment>
<evidence type="ECO:0000313" key="1">
    <source>
        <dbReference type="EMBL" id="KAL3498762.1"/>
    </source>
</evidence>
<proteinExistence type="predicted"/>
<dbReference type="PANTHER" id="PTHR35218:SF9">
    <property type="entry name" value="ENDONUCLEASE_EXONUCLEASE_PHOSPHATASE DOMAIN-CONTAINING PROTEIN"/>
    <property type="match status" value="1"/>
</dbReference>
<name>A0ABD2XTT8_9GENT</name>
<keyword evidence="2" id="KW-1185">Reference proteome</keyword>
<dbReference type="EMBL" id="JBJUIK010000017">
    <property type="protein sequence ID" value="KAL3498762.1"/>
    <property type="molecule type" value="Genomic_DNA"/>
</dbReference>
<evidence type="ECO:0008006" key="3">
    <source>
        <dbReference type="Google" id="ProtNLM"/>
    </source>
</evidence>